<dbReference type="Gene3D" id="2.60.120.10">
    <property type="entry name" value="Jelly Rolls"/>
    <property type="match status" value="1"/>
</dbReference>
<name>A0A4R8DNE2_9BACT</name>
<evidence type="ECO:0000256" key="3">
    <source>
        <dbReference type="ARBA" id="ARBA00023163"/>
    </source>
</evidence>
<dbReference type="Proteomes" id="UP000294498">
    <property type="component" value="Unassembled WGS sequence"/>
</dbReference>
<keyword evidence="2" id="KW-0238">DNA-binding</keyword>
<dbReference type="OrthoDB" id="745435at2"/>
<dbReference type="PANTHER" id="PTHR43280:SF27">
    <property type="entry name" value="TRANSCRIPTIONAL REGULATOR MTLR"/>
    <property type="match status" value="1"/>
</dbReference>
<dbReference type="CDD" id="cd06976">
    <property type="entry name" value="cupin_MtlR-like_N"/>
    <property type="match status" value="1"/>
</dbReference>
<comment type="caution">
    <text evidence="6">The sequence shown here is derived from an EMBL/GenBank/DDBJ whole genome shotgun (WGS) entry which is preliminary data.</text>
</comment>
<dbReference type="PROSITE" id="PS01124">
    <property type="entry name" value="HTH_ARAC_FAMILY_2"/>
    <property type="match status" value="1"/>
</dbReference>
<dbReference type="GO" id="GO:0003700">
    <property type="term" value="F:DNA-binding transcription factor activity"/>
    <property type="evidence" value="ECO:0007669"/>
    <property type="project" value="InterPro"/>
</dbReference>
<evidence type="ECO:0000313" key="6">
    <source>
        <dbReference type="EMBL" id="TDW99217.1"/>
    </source>
</evidence>
<dbReference type="SMART" id="SM00342">
    <property type="entry name" value="HTH_ARAC"/>
    <property type="match status" value="1"/>
</dbReference>
<dbReference type="InterPro" id="IPR013096">
    <property type="entry name" value="Cupin_2"/>
</dbReference>
<dbReference type="Pfam" id="PF07883">
    <property type="entry name" value="Cupin_2"/>
    <property type="match status" value="1"/>
</dbReference>
<protein>
    <submittedName>
        <fullName evidence="6">AraC family transcriptional regulator</fullName>
    </submittedName>
</protein>
<gene>
    <name evidence="6" type="ORF">EDB95_0226</name>
</gene>
<evidence type="ECO:0000256" key="2">
    <source>
        <dbReference type="ARBA" id="ARBA00023125"/>
    </source>
</evidence>
<reference evidence="6 7" key="1">
    <citation type="submission" date="2019-03" db="EMBL/GenBank/DDBJ databases">
        <title>Genomic Encyclopedia of Type Strains, Phase IV (KMG-IV): sequencing the most valuable type-strain genomes for metagenomic binning, comparative biology and taxonomic classification.</title>
        <authorList>
            <person name="Goeker M."/>
        </authorList>
    </citation>
    <scope>NUCLEOTIDE SEQUENCE [LARGE SCALE GENOMIC DNA]</scope>
    <source>
        <strain evidence="6 7">DSM 100059</strain>
    </source>
</reference>
<dbReference type="AlphaFoldDB" id="A0A4R8DNE2"/>
<dbReference type="PRINTS" id="PR00032">
    <property type="entry name" value="HTHARAC"/>
</dbReference>
<dbReference type="InterPro" id="IPR018060">
    <property type="entry name" value="HTH_AraC"/>
</dbReference>
<feature type="region of interest" description="Disordered" evidence="4">
    <location>
        <begin position="272"/>
        <end position="295"/>
    </location>
</feature>
<dbReference type="GO" id="GO:0043565">
    <property type="term" value="F:sequence-specific DNA binding"/>
    <property type="evidence" value="ECO:0007669"/>
    <property type="project" value="InterPro"/>
</dbReference>
<dbReference type="EMBL" id="SODV01000001">
    <property type="protein sequence ID" value="TDW99217.1"/>
    <property type="molecule type" value="Genomic_DNA"/>
</dbReference>
<dbReference type="InterPro" id="IPR011051">
    <property type="entry name" value="RmlC_Cupin_sf"/>
</dbReference>
<dbReference type="InterPro" id="IPR009057">
    <property type="entry name" value="Homeodomain-like_sf"/>
</dbReference>
<organism evidence="6 7">
    <name type="scientific">Dinghuibacter silviterrae</name>
    <dbReference type="NCBI Taxonomy" id="1539049"/>
    <lineage>
        <taxon>Bacteria</taxon>
        <taxon>Pseudomonadati</taxon>
        <taxon>Bacteroidota</taxon>
        <taxon>Chitinophagia</taxon>
        <taxon>Chitinophagales</taxon>
        <taxon>Chitinophagaceae</taxon>
        <taxon>Dinghuibacter</taxon>
    </lineage>
</organism>
<dbReference type="SUPFAM" id="SSF51182">
    <property type="entry name" value="RmlC-like cupins"/>
    <property type="match status" value="1"/>
</dbReference>
<dbReference type="PANTHER" id="PTHR43280">
    <property type="entry name" value="ARAC-FAMILY TRANSCRIPTIONAL REGULATOR"/>
    <property type="match status" value="1"/>
</dbReference>
<evidence type="ECO:0000259" key="5">
    <source>
        <dbReference type="PROSITE" id="PS01124"/>
    </source>
</evidence>
<dbReference type="Pfam" id="PF12833">
    <property type="entry name" value="HTH_18"/>
    <property type="match status" value="1"/>
</dbReference>
<evidence type="ECO:0000313" key="7">
    <source>
        <dbReference type="Proteomes" id="UP000294498"/>
    </source>
</evidence>
<keyword evidence="3" id="KW-0804">Transcription</keyword>
<dbReference type="InterPro" id="IPR020449">
    <property type="entry name" value="Tscrpt_reg_AraC-type_HTH"/>
</dbReference>
<proteinExistence type="predicted"/>
<dbReference type="InterPro" id="IPR014710">
    <property type="entry name" value="RmlC-like_jellyroll"/>
</dbReference>
<sequence>MIRPSFEDIDSKKGSNSYLAYRYGVPFFPFQWHYHPEYELTLILEGSGVRMVGDSHEHFSPGDLVLLGPNLPHTWVSESTSAAVVIQFSEAFIGPFLQYPECDRIRRLLTRSNQGVFFQRTTKTMVDNVCSLPTQKGVARITALLEVLQALASASAPSLASPYFQPARGRKAEGRINKVCQYIQKHSSEDVSLQKIASLVHLSESAFCKFFKRTTGKTFSDYVVEIRLGHACHLLSESDDPISEIAYRSGFDSLSYFNRVFLRKKGLRPREFRKGVSGSNHNNDGGKVPLRLNRN</sequence>
<evidence type="ECO:0000256" key="4">
    <source>
        <dbReference type="SAM" id="MobiDB-lite"/>
    </source>
</evidence>
<keyword evidence="1" id="KW-0805">Transcription regulation</keyword>
<keyword evidence="7" id="KW-1185">Reference proteome</keyword>
<dbReference type="SUPFAM" id="SSF46689">
    <property type="entry name" value="Homeodomain-like"/>
    <property type="match status" value="2"/>
</dbReference>
<dbReference type="Gene3D" id="1.10.10.60">
    <property type="entry name" value="Homeodomain-like"/>
    <property type="match status" value="2"/>
</dbReference>
<accession>A0A4R8DNE2</accession>
<feature type="domain" description="HTH araC/xylS-type" evidence="5">
    <location>
        <begin position="177"/>
        <end position="275"/>
    </location>
</feature>
<evidence type="ECO:0000256" key="1">
    <source>
        <dbReference type="ARBA" id="ARBA00023015"/>
    </source>
</evidence>
<dbReference type="RefSeq" id="WP_133989743.1">
    <property type="nucleotide sequence ID" value="NZ_SODV01000001.1"/>
</dbReference>